<evidence type="ECO:0000313" key="1">
    <source>
        <dbReference type="EMBL" id="ANF95335.1"/>
    </source>
</evidence>
<dbReference type="KEGG" id="pbv:AR543_04420"/>
<name>A0A172ZCF7_9BACL</name>
<organism evidence="1 2">
    <name type="scientific">Paenibacillus bovis</name>
    <dbReference type="NCBI Taxonomy" id="1616788"/>
    <lineage>
        <taxon>Bacteria</taxon>
        <taxon>Bacillati</taxon>
        <taxon>Bacillota</taxon>
        <taxon>Bacilli</taxon>
        <taxon>Bacillales</taxon>
        <taxon>Paenibacillaceae</taxon>
        <taxon>Paenibacillus</taxon>
    </lineage>
</organism>
<keyword evidence="2" id="KW-1185">Reference proteome</keyword>
<dbReference type="OrthoDB" id="6624816at2"/>
<proteinExistence type="predicted"/>
<dbReference type="RefSeq" id="WP_060532171.1">
    <property type="nucleotide sequence ID" value="NZ_CP013023.1"/>
</dbReference>
<protein>
    <submittedName>
        <fullName evidence="1">Uncharacterized protein</fullName>
    </submittedName>
</protein>
<sequence length="139" mass="16093">MSEMEQYAIWYSTSENRTAIMDNWAEEEQGCRFERDFRLQDRWIDYDHMIILWYGEEQGQLGDVQRSNNPALAEGFDFITQPAAKLLSERGIDRISCLVALPDFHYDGQAAGSDTLCFAGHVSCTRPVSDWLREILDDM</sequence>
<accession>A0A172ZCF7</accession>
<dbReference type="AlphaFoldDB" id="A0A172ZCF7"/>
<gene>
    <name evidence="1" type="ORF">AR543_04420</name>
</gene>
<dbReference type="EMBL" id="CP013023">
    <property type="protein sequence ID" value="ANF95335.1"/>
    <property type="molecule type" value="Genomic_DNA"/>
</dbReference>
<evidence type="ECO:0000313" key="2">
    <source>
        <dbReference type="Proteomes" id="UP000078148"/>
    </source>
</evidence>
<dbReference type="Proteomes" id="UP000078148">
    <property type="component" value="Chromosome"/>
</dbReference>
<dbReference type="STRING" id="1616788.AR543_04420"/>
<reference evidence="2" key="1">
    <citation type="submission" date="2015-10" db="EMBL/GenBank/DDBJ databases">
        <title>Genome of Paenibacillus bovis sp. nov.</title>
        <authorList>
            <person name="Wu Z."/>
            <person name="Gao C."/>
            <person name="Liu Z."/>
            <person name="Zheng H."/>
        </authorList>
    </citation>
    <scope>NUCLEOTIDE SEQUENCE [LARGE SCALE GENOMIC DNA]</scope>
    <source>
        <strain evidence="2">BD3526</strain>
    </source>
</reference>
<reference evidence="1 2" key="2">
    <citation type="journal article" date="2016" name="Int. J. Syst. Evol. Microbiol.">
        <title>Paenibacillus bovis sp. nov., isolated from raw yak (Bos grunniens) milk.</title>
        <authorList>
            <person name="Gao C."/>
            <person name="Han J."/>
            <person name="Liu Z."/>
            <person name="Xu X."/>
            <person name="Hang F."/>
            <person name="Wu Z."/>
        </authorList>
    </citation>
    <scope>NUCLEOTIDE SEQUENCE [LARGE SCALE GENOMIC DNA]</scope>
    <source>
        <strain evidence="1 2">BD3526</strain>
    </source>
</reference>